<name>A0A6P1D5R6_9NOCA</name>
<sequence length="474" mass="48221">MLVVGTTALLAAGPLLLWTGDDVYRPLAGPGHGRGMSQHGALQSAQDGWTADRILGHYYPGATLGAVGPTTLAVRLMAQDDSTLDAYSDSGARVAGRIIGPGEAAHLTALPDGSANVVVTTGCDGEVLWQTSTADPWVYPVDPSPGRPAAEHLTLCGGGAYRGSLGVATEGGAARTVNRVDVEDYLLGVIPAEVQANWADKGAVEALRAQAIAARSYALAETRYPYAQTCDTTDCQVYPGTAKEDPRTADAVASTAGMVLLRDGHILRSEYSAAPDGGQPADIQTFEVGPTPAELSVGSPPPGPAPRTRTSDTESPIDVEYARLGGAASSVGEPIGPEMILPENAGIYRLYSNGVIIYTPTLGAQVVDFTTLLELVPDLTNSAPGSAEPGTSDTPNGSEPSHGTETGPGESVESQGAPGAPASAEPAPPTTGTPDTQRTPAAGIPEVQPPGAAVWSELPSEADVLGVPRAPGGA</sequence>
<dbReference type="EMBL" id="JAAGUZ010000016">
    <property type="protein sequence ID" value="NEW44390.1"/>
    <property type="molecule type" value="Genomic_DNA"/>
</dbReference>
<dbReference type="InterPro" id="IPR013693">
    <property type="entry name" value="SpoIID/LytB_N"/>
</dbReference>
<dbReference type="Proteomes" id="UP000470876">
    <property type="component" value="Unassembled WGS sequence"/>
</dbReference>
<organism evidence="3 5">
    <name type="scientific">Nocardia cyriacigeorgica</name>
    <dbReference type="NCBI Taxonomy" id="135487"/>
    <lineage>
        <taxon>Bacteria</taxon>
        <taxon>Bacillati</taxon>
        <taxon>Actinomycetota</taxon>
        <taxon>Actinomycetes</taxon>
        <taxon>Mycobacteriales</taxon>
        <taxon>Nocardiaceae</taxon>
        <taxon>Nocardia</taxon>
    </lineage>
</organism>
<dbReference type="NCBIfam" id="TIGR02669">
    <property type="entry name" value="SpoIID_LytB"/>
    <property type="match status" value="1"/>
</dbReference>
<dbReference type="AlphaFoldDB" id="A0A6P1D5R6"/>
<keyword evidence="6" id="KW-1185">Reference proteome</keyword>
<feature type="region of interest" description="Disordered" evidence="1">
    <location>
        <begin position="290"/>
        <end position="316"/>
    </location>
</feature>
<reference evidence="5 6" key="1">
    <citation type="submission" date="2020-01" db="EMBL/GenBank/DDBJ databases">
        <title>Genetics and antimicrobial susceptibilities of Nocardia species isolated from the soil; a comparison with species isolated from humans.</title>
        <authorList>
            <person name="Carrasco G."/>
            <person name="Monzon S."/>
            <person name="Sansegundo M."/>
            <person name="Garcia E."/>
            <person name="Garrido N."/>
            <person name="Medina M.J."/>
            <person name="Villalon P."/>
            <person name="Ramirez-Arocha A.C."/>
            <person name="Jimenez P."/>
            <person name="Cuesta I."/>
            <person name="Valdezate S."/>
        </authorList>
    </citation>
    <scope>NUCLEOTIDE SEQUENCE [LARGE SCALE GENOMIC DNA]</scope>
    <source>
        <strain evidence="3 5">CNM20110639</strain>
        <strain evidence="4 6">CNM20110649</strain>
    </source>
</reference>
<proteinExistence type="predicted"/>
<feature type="region of interest" description="Disordered" evidence="1">
    <location>
        <begin position="380"/>
        <end position="474"/>
    </location>
</feature>
<feature type="compositionally biased region" description="Low complexity" evidence="1">
    <location>
        <begin position="416"/>
        <end position="425"/>
    </location>
</feature>
<feature type="domain" description="Sporulation stage II protein D amidase enhancer LytB N-terminal" evidence="2">
    <location>
        <begin position="172"/>
        <end position="260"/>
    </location>
</feature>
<feature type="compositionally biased region" description="Polar residues" evidence="1">
    <location>
        <begin position="380"/>
        <end position="404"/>
    </location>
</feature>
<evidence type="ECO:0000259" key="2">
    <source>
        <dbReference type="Pfam" id="PF08486"/>
    </source>
</evidence>
<dbReference type="GO" id="GO:0030435">
    <property type="term" value="P:sporulation resulting in formation of a cellular spore"/>
    <property type="evidence" value="ECO:0007669"/>
    <property type="project" value="InterPro"/>
</dbReference>
<evidence type="ECO:0000313" key="3">
    <source>
        <dbReference type="EMBL" id="NEW44390.1"/>
    </source>
</evidence>
<dbReference type="InterPro" id="IPR013486">
    <property type="entry name" value="SpoIID/LytB"/>
</dbReference>
<protein>
    <submittedName>
        <fullName evidence="3">SpoIID/LytB domain-containing protein</fullName>
    </submittedName>
</protein>
<evidence type="ECO:0000313" key="6">
    <source>
        <dbReference type="Proteomes" id="UP000470876"/>
    </source>
</evidence>
<comment type="caution">
    <text evidence="3">The sequence shown here is derived from an EMBL/GenBank/DDBJ whole genome shotgun (WGS) entry which is preliminary data.</text>
</comment>
<evidence type="ECO:0000313" key="5">
    <source>
        <dbReference type="Proteomes" id="UP000468928"/>
    </source>
</evidence>
<dbReference type="EMBL" id="JAAGUX010000031">
    <property type="protein sequence ID" value="NEW57493.1"/>
    <property type="molecule type" value="Genomic_DNA"/>
</dbReference>
<dbReference type="Pfam" id="PF08486">
    <property type="entry name" value="SpoIID"/>
    <property type="match status" value="1"/>
</dbReference>
<gene>
    <name evidence="3" type="ORF">GV789_07955</name>
    <name evidence="4" type="ORF">GV794_17785</name>
</gene>
<accession>A0A6P1D5R6</accession>
<dbReference type="Proteomes" id="UP000468928">
    <property type="component" value="Unassembled WGS sequence"/>
</dbReference>
<evidence type="ECO:0000313" key="4">
    <source>
        <dbReference type="EMBL" id="NEW57493.1"/>
    </source>
</evidence>
<evidence type="ECO:0000256" key="1">
    <source>
        <dbReference type="SAM" id="MobiDB-lite"/>
    </source>
</evidence>